<sequence>MIEWRKENGTNTINEVSTSLECHRHPWNNGNTCGGGRLIHVCSEVSRSSRTKPARQITLPERKSNSVIDLSMPGNTKLISELLESKWTQRPGPKPNNCHS</sequence>
<dbReference type="AlphaFoldDB" id="A0AA41UYS3"/>
<proteinExistence type="predicted"/>
<comment type="caution">
    <text evidence="1">The sequence shown here is derived from an EMBL/GenBank/DDBJ whole genome shotgun (WGS) entry which is preliminary data.</text>
</comment>
<accession>A0AA41UYS3</accession>
<protein>
    <submittedName>
        <fullName evidence="1">Uncharacterized protein</fullName>
    </submittedName>
</protein>
<reference evidence="1" key="1">
    <citation type="submission" date="2022-03" db="EMBL/GenBank/DDBJ databases">
        <title>A functionally conserved STORR gene fusion in Papaver species that diverged 16.8 million years ago.</title>
        <authorList>
            <person name="Catania T."/>
        </authorList>
    </citation>
    <scope>NUCLEOTIDE SEQUENCE</scope>
    <source>
        <strain evidence="1">S-191538</strain>
    </source>
</reference>
<evidence type="ECO:0000313" key="1">
    <source>
        <dbReference type="EMBL" id="MCL7025354.1"/>
    </source>
</evidence>
<dbReference type="EMBL" id="JAJJMA010044470">
    <property type="protein sequence ID" value="MCL7025354.1"/>
    <property type="molecule type" value="Genomic_DNA"/>
</dbReference>
<gene>
    <name evidence="1" type="ORF">MKW94_024705</name>
</gene>
<dbReference type="Proteomes" id="UP001177140">
    <property type="component" value="Unassembled WGS sequence"/>
</dbReference>
<evidence type="ECO:0000313" key="2">
    <source>
        <dbReference type="Proteomes" id="UP001177140"/>
    </source>
</evidence>
<organism evidence="1 2">
    <name type="scientific">Papaver nudicaule</name>
    <name type="common">Iceland poppy</name>
    <dbReference type="NCBI Taxonomy" id="74823"/>
    <lineage>
        <taxon>Eukaryota</taxon>
        <taxon>Viridiplantae</taxon>
        <taxon>Streptophyta</taxon>
        <taxon>Embryophyta</taxon>
        <taxon>Tracheophyta</taxon>
        <taxon>Spermatophyta</taxon>
        <taxon>Magnoliopsida</taxon>
        <taxon>Ranunculales</taxon>
        <taxon>Papaveraceae</taxon>
        <taxon>Papaveroideae</taxon>
        <taxon>Papaver</taxon>
    </lineage>
</organism>
<keyword evidence="2" id="KW-1185">Reference proteome</keyword>
<name>A0AA41UYS3_PAPNU</name>